<dbReference type="RefSeq" id="WP_013755523.1">
    <property type="nucleotide sequence ID" value="NC_015499.1"/>
</dbReference>
<dbReference type="OrthoDB" id="5845122at2"/>
<evidence type="ECO:0000313" key="5">
    <source>
        <dbReference type="Proteomes" id="UP000011765"/>
    </source>
</evidence>
<dbReference type="KEGG" id="tnr:Thena_0143"/>
<name>M1E5P8_9BACT</name>
<organism evidence="4 5">
    <name type="scientific">Thermodesulfobium narugense DSM 14796</name>
    <dbReference type="NCBI Taxonomy" id="747365"/>
    <lineage>
        <taxon>Bacteria</taxon>
        <taxon>Pseudomonadati</taxon>
        <taxon>Thermodesulfobiota</taxon>
        <taxon>Thermodesulfobiia</taxon>
        <taxon>Thermodesulfobiales</taxon>
        <taxon>Thermodesulfobiaceae</taxon>
        <taxon>Thermodesulfobium</taxon>
    </lineage>
</organism>
<evidence type="ECO:0000256" key="2">
    <source>
        <dbReference type="SAM" id="SignalP"/>
    </source>
</evidence>
<keyword evidence="1" id="KW-0175">Coiled coil</keyword>
<feature type="domain" description="SLH" evidence="3">
    <location>
        <begin position="22"/>
        <end position="85"/>
    </location>
</feature>
<proteinExistence type="predicted"/>
<feature type="signal peptide" evidence="2">
    <location>
        <begin position="1"/>
        <end position="23"/>
    </location>
</feature>
<protein>
    <submittedName>
        <fullName evidence="4">S-layer domain-containing protein</fullName>
    </submittedName>
</protein>
<sequence length="547" mass="60334">MRKLAFFFVVASLIAFLAVPAMAGPFSDVPANSWAYKAVQDLAAKGLVIGYGDSTFRGERTATRYEMAMVVARMLDMYEKGQNAQDQKIQLNANDIATLMKLAEEFKSELASLNVRVAALEKKAALDTVNFTGDAQFRLNTASQDYYALSPLKANTYTVTQDIYDYNTSTNGAIIGTVSPSMTNAGNPGLQDTKNDTYMKYRIRLNIAAPVADNISFNGRLVVEKNAGHNTAGGSNNPVIAATSGYMDNSNTLFVDRSYITWTLNPYPITFVLGRLPTMDQGQYYNNMFLDEGIEGGQVIFDMSNFLPSTTVSATWAKFFDDGSITSTQEANGYKDKDVYILNLKTKLFNAFNLEADYGYVDKFAYYGSLYSGANQTGTPGLPVAGATALTTGNNGQYGKYDWWLVLGSWNIYGVDMYLGYEGTSTDMPVLDGSGNISGISSVNGGAWGIGGDMPFLVGTLGTDLWFGNNKWYNPFINNTVSTGYKDYLDFYYLIPVAKNAHLSLVYIYQKGQKPYNTDTTNGYYYTFNPSQANNYNEFEFELNVNF</sequence>
<dbReference type="PROSITE" id="PS51272">
    <property type="entry name" value="SLH"/>
    <property type="match status" value="1"/>
</dbReference>
<keyword evidence="5" id="KW-1185">Reference proteome</keyword>
<dbReference type="InterPro" id="IPR001119">
    <property type="entry name" value="SLH_dom"/>
</dbReference>
<dbReference type="Pfam" id="PF11853">
    <property type="entry name" value="DUF3373"/>
    <property type="match status" value="1"/>
</dbReference>
<feature type="chain" id="PRO_5004013938" evidence="2">
    <location>
        <begin position="24"/>
        <end position="547"/>
    </location>
</feature>
<dbReference type="STRING" id="747365.Thena_0143"/>
<dbReference type="eggNOG" id="COG5493">
    <property type="taxonomic scope" value="Bacteria"/>
</dbReference>
<dbReference type="EMBL" id="CP002690">
    <property type="protein sequence ID" value="AEE13793.1"/>
    <property type="molecule type" value="Genomic_DNA"/>
</dbReference>
<dbReference type="Pfam" id="PF00395">
    <property type="entry name" value="SLH"/>
    <property type="match status" value="1"/>
</dbReference>
<keyword evidence="2" id="KW-0732">Signal</keyword>
<feature type="coiled-coil region" evidence="1">
    <location>
        <begin position="96"/>
        <end position="123"/>
    </location>
</feature>
<dbReference type="Proteomes" id="UP000011765">
    <property type="component" value="Chromosome"/>
</dbReference>
<accession>M1E5P8</accession>
<dbReference type="InterPro" id="IPR021803">
    <property type="entry name" value="DUF3373"/>
</dbReference>
<dbReference type="InterPro" id="IPR051465">
    <property type="entry name" value="Cell_Envelope_Struct_Comp"/>
</dbReference>
<evidence type="ECO:0000313" key="4">
    <source>
        <dbReference type="EMBL" id="AEE13793.1"/>
    </source>
</evidence>
<dbReference type="HOGENOM" id="CLU_497747_0_0_9"/>
<gene>
    <name evidence="4" type="ORF">Thena_0143</name>
</gene>
<dbReference type="PANTHER" id="PTHR43308">
    <property type="entry name" value="OUTER MEMBRANE PROTEIN ALPHA-RELATED"/>
    <property type="match status" value="1"/>
</dbReference>
<evidence type="ECO:0000259" key="3">
    <source>
        <dbReference type="PROSITE" id="PS51272"/>
    </source>
</evidence>
<dbReference type="AlphaFoldDB" id="M1E5P8"/>
<reference evidence="4 5" key="1">
    <citation type="submission" date="2011-04" db="EMBL/GenBank/DDBJ databases">
        <title>The complete genome of Thermodesulfobium narugense DSM 14796.</title>
        <authorList>
            <consortium name="US DOE Joint Genome Institute (JGI-PGF)"/>
            <person name="Lucas S."/>
            <person name="Han J."/>
            <person name="Lapidus A."/>
            <person name="Bruce D."/>
            <person name="Goodwin L."/>
            <person name="Pitluck S."/>
            <person name="Peters L."/>
            <person name="Kyrpides N."/>
            <person name="Mavromatis K."/>
            <person name="Pagani I."/>
            <person name="Ivanova N."/>
            <person name="Ovchinnikova G."/>
            <person name="Zhang X."/>
            <person name="Saunders L."/>
            <person name="Detter J.C."/>
            <person name="Tapia R."/>
            <person name="Han C."/>
            <person name="Land M."/>
            <person name="Hauser L."/>
            <person name="Markowitz V."/>
            <person name="Cheng J.-F."/>
            <person name="Hugenholtz P."/>
            <person name="Woyke T."/>
            <person name="Wu D."/>
            <person name="Spring S."/>
            <person name="Schroeder M."/>
            <person name="Brambilla E."/>
            <person name="Klenk H.-P."/>
            <person name="Eisen J.A."/>
        </authorList>
    </citation>
    <scope>NUCLEOTIDE SEQUENCE [LARGE SCALE GENOMIC DNA]</scope>
    <source>
        <strain evidence="4 5">DSM 14796</strain>
    </source>
</reference>
<dbReference type="PANTHER" id="PTHR43308:SF1">
    <property type="entry name" value="OUTER MEMBRANE PROTEIN ALPHA"/>
    <property type="match status" value="1"/>
</dbReference>
<evidence type="ECO:0000256" key="1">
    <source>
        <dbReference type="SAM" id="Coils"/>
    </source>
</evidence>